<proteinExistence type="inferred from homology"/>
<comment type="similarity">
    <text evidence="2">Belongs to the prokaryotic Ku family.</text>
</comment>
<dbReference type="AlphaFoldDB" id="A0A927E6S7"/>
<accession>A0A927E6S7</accession>
<keyword evidence="2" id="KW-0233">DNA recombination</keyword>
<reference evidence="4" key="1">
    <citation type="submission" date="2020-09" db="EMBL/GenBank/DDBJ databases">
        <title>Bosea spartocytisi sp. nov. a root nodule endophyte of Spartocytisus supranubius in the high mountain ecosystem fo the Teide National Park (Canary Islands, Spain).</title>
        <authorList>
            <person name="Pulido-Suarez L."/>
            <person name="Peix A."/>
            <person name="Igual J.M."/>
            <person name="Socas-Perez N."/>
            <person name="Velazquez E."/>
            <person name="Flores-Felix J.D."/>
            <person name="Leon-Barrios M."/>
        </authorList>
    </citation>
    <scope>NUCLEOTIDE SEQUENCE</scope>
    <source>
        <strain evidence="4">SSUT16</strain>
    </source>
</reference>
<keyword evidence="2" id="KW-0227">DNA damage</keyword>
<dbReference type="EMBL" id="JACXWY010000002">
    <property type="protein sequence ID" value="MBD3844725.1"/>
    <property type="molecule type" value="Genomic_DNA"/>
</dbReference>
<dbReference type="PANTHER" id="PTHR41251:SF1">
    <property type="entry name" value="NON-HOMOLOGOUS END JOINING PROTEIN KU"/>
    <property type="match status" value="1"/>
</dbReference>
<name>A0A927E6S7_9HYPH</name>
<dbReference type="GO" id="GO:0006303">
    <property type="term" value="P:double-strand break repair via nonhomologous end joining"/>
    <property type="evidence" value="ECO:0007669"/>
    <property type="project" value="UniProtKB-UniRule"/>
</dbReference>
<dbReference type="NCBIfam" id="TIGR02772">
    <property type="entry name" value="Ku_bact"/>
    <property type="match status" value="1"/>
</dbReference>
<dbReference type="Gene3D" id="2.40.290.10">
    <property type="match status" value="1"/>
</dbReference>
<dbReference type="RefSeq" id="WP_191123379.1">
    <property type="nucleotide sequence ID" value="NZ_JACXWY010000002.1"/>
</dbReference>
<feature type="domain" description="Ku" evidence="3">
    <location>
        <begin position="55"/>
        <end position="185"/>
    </location>
</feature>
<evidence type="ECO:0000256" key="1">
    <source>
        <dbReference type="ARBA" id="ARBA00023125"/>
    </source>
</evidence>
<evidence type="ECO:0000256" key="2">
    <source>
        <dbReference type="HAMAP-Rule" id="MF_01875"/>
    </source>
</evidence>
<keyword evidence="2" id="KW-0234">DNA repair</keyword>
<sequence>MAQRTFWKGYLKLSLVTCPVAMMPAHSESEKVRFHTLNRKTGHRIQSRFVDAVTGKPVAEDDEVKGYPKGDDDYVMLEDDELDAVALESTRTIDIEVFAPRSSVGWIWYDTPHYLVPDGKIGDEAFSVIREAMKSTKTVGISRVVLYRRERAVLLEPRDKGIVLWTLRYGDEVRDEKDYFADVKTAKPEPDMRALMEKLITSRTRDWSPDLVQDPVQDELLSIIKAKQKGRRPARKATPVASEGNVVSIMDALKRSLEPRK</sequence>
<dbReference type="PIRSF" id="PIRSF006493">
    <property type="entry name" value="Prok_Ku"/>
    <property type="match status" value="1"/>
</dbReference>
<dbReference type="HAMAP" id="MF_01875">
    <property type="entry name" value="Prokaryotic_Ku"/>
    <property type="match status" value="1"/>
</dbReference>
<dbReference type="GO" id="GO:0006310">
    <property type="term" value="P:DNA recombination"/>
    <property type="evidence" value="ECO:0007669"/>
    <property type="project" value="UniProtKB-KW"/>
</dbReference>
<evidence type="ECO:0000259" key="3">
    <source>
        <dbReference type="SMART" id="SM00559"/>
    </source>
</evidence>
<evidence type="ECO:0000313" key="5">
    <source>
        <dbReference type="Proteomes" id="UP000619295"/>
    </source>
</evidence>
<dbReference type="CDD" id="cd00789">
    <property type="entry name" value="KU_like"/>
    <property type="match status" value="1"/>
</dbReference>
<evidence type="ECO:0000313" key="4">
    <source>
        <dbReference type="EMBL" id="MBD3844725.1"/>
    </source>
</evidence>
<comment type="subunit">
    <text evidence="2">Homodimer. Interacts with LigD.</text>
</comment>
<keyword evidence="5" id="KW-1185">Reference proteome</keyword>
<comment type="caution">
    <text evidence="4">The sequence shown here is derived from an EMBL/GenBank/DDBJ whole genome shotgun (WGS) entry which is preliminary data.</text>
</comment>
<dbReference type="Proteomes" id="UP000619295">
    <property type="component" value="Unassembled WGS sequence"/>
</dbReference>
<keyword evidence="1 2" id="KW-0238">DNA-binding</keyword>
<comment type="function">
    <text evidence="2">With LigD forms a non-homologous end joining (NHEJ) DNA repair enzyme, which repairs dsDNA breaks with reduced fidelity. Binds linear dsDNA with 5'- and 3'- overhangs but not closed circular dsDNA nor ssDNA. Recruits and stimulates the ligase activity of LigD.</text>
</comment>
<organism evidence="4 5">
    <name type="scientific">Bosea spartocytisi</name>
    <dbReference type="NCBI Taxonomy" id="2773451"/>
    <lineage>
        <taxon>Bacteria</taxon>
        <taxon>Pseudomonadati</taxon>
        <taxon>Pseudomonadota</taxon>
        <taxon>Alphaproteobacteria</taxon>
        <taxon>Hyphomicrobiales</taxon>
        <taxon>Boseaceae</taxon>
        <taxon>Bosea</taxon>
    </lineage>
</organism>
<dbReference type="Pfam" id="PF02735">
    <property type="entry name" value="Ku"/>
    <property type="match status" value="1"/>
</dbReference>
<dbReference type="PANTHER" id="PTHR41251">
    <property type="entry name" value="NON-HOMOLOGOUS END JOINING PROTEIN KU"/>
    <property type="match status" value="1"/>
</dbReference>
<dbReference type="SUPFAM" id="SSF100939">
    <property type="entry name" value="SPOC domain-like"/>
    <property type="match status" value="1"/>
</dbReference>
<dbReference type="SMART" id="SM00559">
    <property type="entry name" value="Ku78"/>
    <property type="match status" value="1"/>
</dbReference>
<dbReference type="InterPro" id="IPR006164">
    <property type="entry name" value="DNA_bd_Ku70/Ku80"/>
</dbReference>
<dbReference type="InterPro" id="IPR016194">
    <property type="entry name" value="SPOC-like_C_dom_sf"/>
</dbReference>
<dbReference type="InterPro" id="IPR009187">
    <property type="entry name" value="Prok_Ku"/>
</dbReference>
<dbReference type="GO" id="GO:0003690">
    <property type="term" value="F:double-stranded DNA binding"/>
    <property type="evidence" value="ECO:0007669"/>
    <property type="project" value="UniProtKB-UniRule"/>
</dbReference>
<protein>
    <recommendedName>
        <fullName evidence="2">Non-homologous end joining protein Ku</fullName>
    </recommendedName>
</protein>
<gene>
    <name evidence="2" type="primary">ku</name>
    <name evidence="4" type="ORF">IED13_03370</name>
</gene>